<protein>
    <submittedName>
        <fullName evidence="2">Tellurium resistance protein</fullName>
    </submittedName>
</protein>
<keyword evidence="1" id="KW-0812">Transmembrane</keyword>
<evidence type="ECO:0000256" key="1">
    <source>
        <dbReference type="SAM" id="Phobius"/>
    </source>
</evidence>
<dbReference type="AlphaFoldDB" id="A0A2T4JDT1"/>
<dbReference type="InterPro" id="IPR047784">
    <property type="entry name" value="TrgA"/>
</dbReference>
<reference evidence="2 3" key="1">
    <citation type="submission" date="2018-03" db="EMBL/GenBank/DDBJ databases">
        <title>Rhodobacter blasticus.</title>
        <authorList>
            <person name="Meyer T.E."/>
            <person name="Miller S."/>
            <person name="Lodha T."/>
            <person name="Gandham S."/>
            <person name="Chintalapati S."/>
            <person name="Chintalapati V.R."/>
        </authorList>
    </citation>
    <scope>NUCLEOTIDE SEQUENCE [LARGE SCALE GENOMIC DNA]</scope>
    <source>
        <strain evidence="2 3">DSM 2131</strain>
    </source>
</reference>
<feature type="transmembrane region" description="Helical" evidence="1">
    <location>
        <begin position="119"/>
        <end position="139"/>
    </location>
</feature>
<keyword evidence="3" id="KW-1185">Reference proteome</keyword>
<feature type="transmembrane region" description="Helical" evidence="1">
    <location>
        <begin position="69"/>
        <end position="89"/>
    </location>
</feature>
<dbReference type="NCBIfam" id="NF033773">
    <property type="entry name" value="tellur_TrgA"/>
    <property type="match status" value="1"/>
</dbReference>
<comment type="caution">
    <text evidence="2">The sequence shown here is derived from an EMBL/GenBank/DDBJ whole genome shotgun (WGS) entry which is preliminary data.</text>
</comment>
<keyword evidence="1" id="KW-0472">Membrane</keyword>
<gene>
    <name evidence="2" type="ORF">C5F44_02760</name>
</gene>
<evidence type="ECO:0000313" key="2">
    <source>
        <dbReference type="EMBL" id="PTE15977.1"/>
    </source>
</evidence>
<keyword evidence="1" id="KW-1133">Transmembrane helix</keyword>
<organism evidence="2 3">
    <name type="scientific">Fuscovulum blasticum DSM 2131</name>
    <dbReference type="NCBI Taxonomy" id="1188250"/>
    <lineage>
        <taxon>Bacteria</taxon>
        <taxon>Pseudomonadati</taxon>
        <taxon>Pseudomonadota</taxon>
        <taxon>Alphaproteobacteria</taxon>
        <taxon>Rhodobacterales</taxon>
        <taxon>Paracoccaceae</taxon>
        <taxon>Pseudogemmobacter</taxon>
    </lineage>
</organism>
<sequence>MPTAAKLVAALWFALVGWLAANAHVPTLGQGASVGLFRELTALLGLVIGWRVMGRLVGQGYAQGVGSGLRTSVTLAFFALLLFSIYLMIKSSFVVNGYDGPMDAVLGAFEIMLEQGRKMLTIGVLGVLILGGMIGGLVAEAAARRWR</sequence>
<dbReference type="EMBL" id="PZKE01000002">
    <property type="protein sequence ID" value="PTE15977.1"/>
    <property type="molecule type" value="Genomic_DNA"/>
</dbReference>
<evidence type="ECO:0000313" key="3">
    <source>
        <dbReference type="Proteomes" id="UP000241362"/>
    </source>
</evidence>
<feature type="transmembrane region" description="Helical" evidence="1">
    <location>
        <begin position="41"/>
        <end position="57"/>
    </location>
</feature>
<accession>A0A2T4JDT1</accession>
<name>A0A2T4JDT1_FUSBL</name>
<proteinExistence type="predicted"/>
<dbReference type="Proteomes" id="UP000241362">
    <property type="component" value="Unassembled WGS sequence"/>
</dbReference>